<keyword evidence="1" id="KW-0862">Zinc</keyword>
<accession>A0ABV0JBW8</accession>
<feature type="compositionally biased region" description="Basic and acidic residues" evidence="2">
    <location>
        <begin position="112"/>
        <end position="126"/>
    </location>
</feature>
<dbReference type="PROSITE" id="PS50966">
    <property type="entry name" value="ZF_SWIM"/>
    <property type="match status" value="1"/>
</dbReference>
<feature type="region of interest" description="Disordered" evidence="2">
    <location>
        <begin position="112"/>
        <end position="136"/>
    </location>
</feature>
<organism evidence="4 5">
    <name type="scientific">Trichocoleus desertorum GB2-A4</name>
    <dbReference type="NCBI Taxonomy" id="2933944"/>
    <lineage>
        <taxon>Bacteria</taxon>
        <taxon>Bacillati</taxon>
        <taxon>Cyanobacteriota</taxon>
        <taxon>Cyanophyceae</taxon>
        <taxon>Leptolyngbyales</taxon>
        <taxon>Trichocoleusaceae</taxon>
        <taxon>Trichocoleus</taxon>
    </lineage>
</organism>
<gene>
    <name evidence="4" type="ORF">NC998_19450</name>
</gene>
<evidence type="ECO:0000313" key="4">
    <source>
        <dbReference type="EMBL" id="MEP0819281.1"/>
    </source>
</evidence>
<keyword evidence="1" id="KW-0863">Zinc-finger</keyword>
<feature type="domain" description="SWIM-type" evidence="3">
    <location>
        <begin position="54"/>
        <end position="87"/>
    </location>
</feature>
<dbReference type="EMBL" id="JAMPKM010000013">
    <property type="protein sequence ID" value="MEP0819281.1"/>
    <property type="molecule type" value="Genomic_DNA"/>
</dbReference>
<protein>
    <submittedName>
        <fullName evidence="4">SWIM zinc finger family protein</fullName>
    </submittedName>
</protein>
<evidence type="ECO:0000259" key="3">
    <source>
        <dbReference type="PROSITE" id="PS50966"/>
    </source>
</evidence>
<dbReference type="InterPro" id="IPR007527">
    <property type="entry name" value="Znf_SWIM"/>
</dbReference>
<reference evidence="4 5" key="1">
    <citation type="submission" date="2022-04" db="EMBL/GenBank/DDBJ databases">
        <title>Positive selection, recombination, and allopatry shape intraspecific diversity of widespread and dominant cyanobacteria.</title>
        <authorList>
            <person name="Wei J."/>
            <person name="Shu W."/>
            <person name="Hu C."/>
        </authorList>
    </citation>
    <scope>NUCLEOTIDE SEQUENCE [LARGE SCALE GENOMIC DNA]</scope>
    <source>
        <strain evidence="4 5">GB2-A4</strain>
    </source>
</reference>
<name>A0ABV0JBW8_9CYAN</name>
<sequence length="464" mass="51772">MSATWTAEQILALAPDASSAKNGKGLASIRKWVVLGQVELAVWGECQGSGKNPYRTQIDLSEPAFQCSCPSRKFPCKHGLGLFLVWAEQSTAFSVGTPPSWVEEWLSSRQQRQEKRTQKQKQEQSKPIDAAAQAKRASARAAKVTAGIQDLQLWLHDLTRHGLATVQQNSYQFWDMPAARLVDAQAPGLARQLREMASIPSSGSGWAERLLSRLGKLHLLLEGFQRLESLPAETQADIRSLIGWTQTQDELLTEAIATELPNELQNAGRDGSKEILRDHWLVLGQHHTEEDRLRIRRSWLWGQESQRSALLLDFAHGKQPMDASLIAGTVLDAELVFYPSAYPLRALLKTRHHAPTPMQEMPGYPTIAIALQAYAQAMSCNPWLERFPVALQAVTPVCEGNHWFVQDSEGRFLKLSDRFSGSWQLLALSGGHPVALFAEWEGETLLPLSVWTENKFYVLKGDAL</sequence>
<keyword evidence="1" id="KW-0479">Metal-binding</keyword>
<evidence type="ECO:0000256" key="2">
    <source>
        <dbReference type="SAM" id="MobiDB-lite"/>
    </source>
</evidence>
<comment type="caution">
    <text evidence="4">The sequence shown here is derived from an EMBL/GenBank/DDBJ whole genome shotgun (WGS) entry which is preliminary data.</text>
</comment>
<evidence type="ECO:0000256" key="1">
    <source>
        <dbReference type="PROSITE-ProRule" id="PRU00325"/>
    </source>
</evidence>
<evidence type="ECO:0000313" key="5">
    <source>
        <dbReference type="Proteomes" id="UP001464891"/>
    </source>
</evidence>
<dbReference type="Proteomes" id="UP001464891">
    <property type="component" value="Unassembled WGS sequence"/>
</dbReference>
<proteinExistence type="predicted"/>
<dbReference type="Pfam" id="PF04434">
    <property type="entry name" value="SWIM"/>
    <property type="match status" value="1"/>
</dbReference>
<dbReference type="RefSeq" id="WP_190443024.1">
    <property type="nucleotide sequence ID" value="NZ_JAMPKM010000013.1"/>
</dbReference>
<keyword evidence="5" id="KW-1185">Reference proteome</keyword>